<dbReference type="Pfam" id="PF11185">
    <property type="entry name" value="DUF2971"/>
    <property type="match status" value="1"/>
</dbReference>
<dbReference type="InterPro" id="IPR021352">
    <property type="entry name" value="DUF2971"/>
</dbReference>
<gene>
    <name evidence="1" type="ORF">MQE36_05770</name>
</gene>
<name>A0ABY3YQC6_9FLAO</name>
<protein>
    <submittedName>
        <fullName evidence="1">DUF2971 domain-containing protein</fullName>
    </submittedName>
</protein>
<sequence length="253" mass="30725">MPKIYHYTKLSTAIEFILPSMTLRTNFLNKMNGPKENQKWSFGGINVPYETLYSDLDYEADSDKAHFDSMYRFGEEIKSKIQATCFVYSDKYQGYENEMMWAQYAENHKGICLEIDTDLFIEENKHIDIFKFQDINYNPKKNEWVYWNRNMTKEENIEQHIKRDYEALFLSKSHYWRKEYEKRLLIISDSYCYLNIKNSLTGIYYGLFTDRNYDVAIQQFIEQEKTKTYRVYFEDNRLKKMERKSTVHNKELS</sequence>
<organism evidence="1 2">
    <name type="scientific">Zhouia spongiae</name>
    <dbReference type="NCBI Taxonomy" id="2202721"/>
    <lineage>
        <taxon>Bacteria</taxon>
        <taxon>Pseudomonadati</taxon>
        <taxon>Bacteroidota</taxon>
        <taxon>Flavobacteriia</taxon>
        <taxon>Flavobacteriales</taxon>
        <taxon>Flavobacteriaceae</taxon>
        <taxon>Zhouia</taxon>
    </lineage>
</organism>
<proteinExistence type="predicted"/>
<reference evidence="1 2" key="1">
    <citation type="journal article" date="2018" name="Int. J. Syst. Evol. Microbiol.">
        <title>Zhouia spongiae sp. nov., isolated from a marine sponge.</title>
        <authorList>
            <person name="Zhuang L."/>
            <person name="Lin B."/>
            <person name="Qin F."/>
            <person name="Luo L."/>
        </authorList>
    </citation>
    <scope>NUCLEOTIDE SEQUENCE [LARGE SCALE GENOMIC DNA]</scope>
    <source>
        <strain evidence="1 2">HN-Y44</strain>
    </source>
</reference>
<accession>A0ABY3YQC6</accession>
<keyword evidence="2" id="KW-1185">Reference proteome</keyword>
<evidence type="ECO:0000313" key="2">
    <source>
        <dbReference type="Proteomes" id="UP000829476"/>
    </source>
</evidence>
<dbReference type="Proteomes" id="UP000829476">
    <property type="component" value="Chromosome"/>
</dbReference>
<dbReference type="RefSeq" id="WP_242938224.1">
    <property type="nucleotide sequence ID" value="NZ_CP094326.1"/>
</dbReference>
<dbReference type="EMBL" id="CP094326">
    <property type="protein sequence ID" value="UNY99853.1"/>
    <property type="molecule type" value="Genomic_DNA"/>
</dbReference>
<evidence type="ECO:0000313" key="1">
    <source>
        <dbReference type="EMBL" id="UNY99853.1"/>
    </source>
</evidence>